<organism evidence="1 2">
    <name type="scientific">Periplaneta americana</name>
    <name type="common">American cockroach</name>
    <name type="synonym">Blatta americana</name>
    <dbReference type="NCBI Taxonomy" id="6978"/>
    <lineage>
        <taxon>Eukaryota</taxon>
        <taxon>Metazoa</taxon>
        <taxon>Ecdysozoa</taxon>
        <taxon>Arthropoda</taxon>
        <taxon>Hexapoda</taxon>
        <taxon>Insecta</taxon>
        <taxon>Pterygota</taxon>
        <taxon>Neoptera</taxon>
        <taxon>Polyneoptera</taxon>
        <taxon>Dictyoptera</taxon>
        <taxon>Blattodea</taxon>
        <taxon>Blattoidea</taxon>
        <taxon>Blattidae</taxon>
        <taxon>Blattinae</taxon>
        <taxon>Periplaneta</taxon>
    </lineage>
</organism>
<comment type="caution">
    <text evidence="1">The sequence shown here is derived from an EMBL/GenBank/DDBJ whole genome shotgun (WGS) entry which is preliminary data.</text>
</comment>
<gene>
    <name evidence="1" type="ORF">ANN_04227</name>
</gene>
<reference evidence="1 2" key="1">
    <citation type="journal article" date="2022" name="Allergy">
        <title>Genome assembly and annotation of Periplaneta americana reveal a comprehensive cockroach allergen profile.</title>
        <authorList>
            <person name="Wang L."/>
            <person name="Xiong Q."/>
            <person name="Saelim N."/>
            <person name="Wang L."/>
            <person name="Nong W."/>
            <person name="Wan A.T."/>
            <person name="Shi M."/>
            <person name="Liu X."/>
            <person name="Cao Q."/>
            <person name="Hui J.H.L."/>
            <person name="Sookrung N."/>
            <person name="Leung T.F."/>
            <person name="Tungtrongchitr A."/>
            <person name="Tsui S.K.W."/>
        </authorList>
    </citation>
    <scope>NUCLEOTIDE SEQUENCE [LARGE SCALE GENOMIC DNA]</scope>
    <source>
        <strain evidence="1">PWHHKU_190912</strain>
    </source>
</reference>
<sequence>MAGLCEGGNEPLGSLKVIRDVVELMDRLSPPFLSYRLSKFQTYSAARRIRSTKKTYDPIGNRTRDFRLVVQFLNRDDTTRPTYYKK</sequence>
<dbReference type="Proteomes" id="UP001148838">
    <property type="component" value="Unassembled WGS sequence"/>
</dbReference>
<dbReference type="EMBL" id="JAJSOF020000013">
    <property type="protein sequence ID" value="KAJ4442638.1"/>
    <property type="molecule type" value="Genomic_DNA"/>
</dbReference>
<protein>
    <submittedName>
        <fullName evidence="1">Uncharacterized protein</fullName>
    </submittedName>
</protein>
<name>A0ABQ8T9L2_PERAM</name>
<accession>A0ABQ8T9L2</accession>
<proteinExistence type="predicted"/>
<keyword evidence="2" id="KW-1185">Reference proteome</keyword>
<evidence type="ECO:0000313" key="2">
    <source>
        <dbReference type="Proteomes" id="UP001148838"/>
    </source>
</evidence>
<evidence type="ECO:0000313" key="1">
    <source>
        <dbReference type="EMBL" id="KAJ4442638.1"/>
    </source>
</evidence>